<organism evidence="1 2">
    <name type="scientific">Citrus sinensis</name>
    <name type="common">Sweet orange</name>
    <name type="synonym">Citrus aurantium var. sinensis</name>
    <dbReference type="NCBI Taxonomy" id="2711"/>
    <lineage>
        <taxon>Eukaryota</taxon>
        <taxon>Viridiplantae</taxon>
        <taxon>Streptophyta</taxon>
        <taxon>Embryophyta</taxon>
        <taxon>Tracheophyta</taxon>
        <taxon>Spermatophyta</taxon>
        <taxon>Magnoliopsida</taxon>
        <taxon>eudicotyledons</taxon>
        <taxon>Gunneridae</taxon>
        <taxon>Pentapetalae</taxon>
        <taxon>rosids</taxon>
        <taxon>malvids</taxon>
        <taxon>Sapindales</taxon>
        <taxon>Rutaceae</taxon>
        <taxon>Aurantioideae</taxon>
        <taxon>Citrus</taxon>
    </lineage>
</organism>
<evidence type="ECO:0000313" key="2">
    <source>
        <dbReference type="Proteomes" id="UP000829398"/>
    </source>
</evidence>
<comment type="caution">
    <text evidence="1">The sequence shown here is derived from an EMBL/GenBank/DDBJ whole genome shotgun (WGS) entry which is preliminary data.</text>
</comment>
<keyword evidence="2" id="KW-1185">Reference proteome</keyword>
<dbReference type="Proteomes" id="UP000829398">
    <property type="component" value="Chromosome 5"/>
</dbReference>
<evidence type="ECO:0000313" key="1">
    <source>
        <dbReference type="EMBL" id="KAH9750658.1"/>
    </source>
</evidence>
<dbReference type="EMBL" id="CM039174">
    <property type="protein sequence ID" value="KAH9750658.1"/>
    <property type="molecule type" value="Genomic_DNA"/>
</dbReference>
<protein>
    <submittedName>
        <fullName evidence="1">Enoyl-CoA hydratase/isomerase family protein expressed</fullName>
    </submittedName>
</protein>
<accession>A0ACB8K8E0</accession>
<reference evidence="2" key="1">
    <citation type="journal article" date="2023" name="Hortic. Res.">
        <title>A chromosome-level phased genome enabling allele-level studies in sweet orange: a case study on citrus Huanglongbing tolerance.</title>
        <authorList>
            <person name="Wu B."/>
            <person name="Yu Q."/>
            <person name="Deng Z."/>
            <person name="Duan Y."/>
            <person name="Luo F."/>
            <person name="Gmitter F. Jr."/>
        </authorList>
    </citation>
    <scope>NUCLEOTIDE SEQUENCE [LARGE SCALE GENOMIC DNA]</scope>
    <source>
        <strain evidence="2">cv. Valencia</strain>
    </source>
</reference>
<name>A0ACB8K8E0_CITSI</name>
<sequence length="120" mass="13768">MRIISIVIFWLTSQNLNTPNLSLTRLTRIWDISFMGSFSEAPSRIIGPNRGREISMTATPITAEQGERWGLVNHVVEESARSSYLQERAHDYYNGMTKEQFKKMQEFIAARSSKKPSSKL</sequence>
<gene>
    <name evidence="1" type="ORF">KPL71_013956</name>
</gene>
<proteinExistence type="predicted"/>